<evidence type="ECO:0000256" key="1">
    <source>
        <dbReference type="ARBA" id="ARBA00022603"/>
    </source>
</evidence>
<reference evidence="5" key="1">
    <citation type="submission" date="2015-07" db="EMBL/GenBank/DDBJ databases">
        <title>Genome sequencing of Sunxiuqinia dokdonensis strain SK.</title>
        <authorList>
            <person name="Ahn S."/>
            <person name="Kim B.-C."/>
        </authorList>
    </citation>
    <scope>NUCLEOTIDE SEQUENCE [LARGE SCALE GENOMIC DNA]</scope>
    <source>
        <strain evidence="5">SK</strain>
    </source>
</reference>
<dbReference type="Gene3D" id="3.40.50.150">
    <property type="entry name" value="Vaccinia Virus protein VP39"/>
    <property type="match status" value="1"/>
</dbReference>
<dbReference type="AlphaFoldDB" id="A0A0L8VAS1"/>
<dbReference type="PANTHER" id="PTHR43861:SF1">
    <property type="entry name" value="TRANS-ACONITATE 2-METHYLTRANSFERASE"/>
    <property type="match status" value="1"/>
</dbReference>
<feature type="domain" description="Methyltransferase" evidence="3">
    <location>
        <begin position="107"/>
        <end position="201"/>
    </location>
</feature>
<evidence type="ECO:0000259" key="3">
    <source>
        <dbReference type="Pfam" id="PF13649"/>
    </source>
</evidence>
<accession>A0A0L8VAS1</accession>
<dbReference type="InterPro" id="IPR029063">
    <property type="entry name" value="SAM-dependent_MTases_sf"/>
</dbReference>
<dbReference type="PANTHER" id="PTHR43861">
    <property type="entry name" value="TRANS-ACONITATE 2-METHYLTRANSFERASE-RELATED"/>
    <property type="match status" value="1"/>
</dbReference>
<dbReference type="STRING" id="1409788.NC99_18850"/>
<evidence type="ECO:0000313" key="4">
    <source>
        <dbReference type="EMBL" id="KOH45277.1"/>
    </source>
</evidence>
<keyword evidence="2 4" id="KW-0808">Transferase</keyword>
<dbReference type="Pfam" id="PF13649">
    <property type="entry name" value="Methyltransf_25"/>
    <property type="match status" value="1"/>
</dbReference>
<dbReference type="Proteomes" id="UP000036958">
    <property type="component" value="Unassembled WGS sequence"/>
</dbReference>
<keyword evidence="5" id="KW-1185">Reference proteome</keyword>
<dbReference type="GO" id="GO:0032259">
    <property type="term" value="P:methylation"/>
    <property type="evidence" value="ECO:0007669"/>
    <property type="project" value="UniProtKB-KW"/>
</dbReference>
<name>A0A0L8VAS1_9BACT</name>
<sequence length="286" mass="33776">MHIKLVHVSLHTQPLLIMNKYSIISALRRLRLMKFLDKIQYYASYAKSYKLRRAFYIENPNVKLPPPYFIYETFNLNYFSFYNKSIETAEWLVSYFRKYKELENLKVLDWGCGPGRVIRHLPSFMDNSCQFYGTDYNEKYIDWCIKNISNVSFTTNKLAPPLNYKNETFDIVYGISIFTHLSKEMHFAWFNELIRVLKQGGILFLTLQGNGFRNKLTEIEKKHFDSGNLVVRSKSKEGHRTFSAFQPVSFVKKLIDTHEILEHVPGEVKNGKPQQDVWIIRVTAQK</sequence>
<protein>
    <submittedName>
        <fullName evidence="4">Type 11 methyltransferase</fullName>
    </submittedName>
</protein>
<dbReference type="GO" id="GO:0008168">
    <property type="term" value="F:methyltransferase activity"/>
    <property type="evidence" value="ECO:0007669"/>
    <property type="project" value="UniProtKB-KW"/>
</dbReference>
<evidence type="ECO:0000313" key="5">
    <source>
        <dbReference type="Proteomes" id="UP000036958"/>
    </source>
</evidence>
<dbReference type="SUPFAM" id="SSF53335">
    <property type="entry name" value="S-adenosyl-L-methionine-dependent methyltransferases"/>
    <property type="match status" value="1"/>
</dbReference>
<comment type="caution">
    <text evidence="4">The sequence shown here is derived from an EMBL/GenBank/DDBJ whole genome shotgun (WGS) entry which is preliminary data.</text>
</comment>
<evidence type="ECO:0000256" key="2">
    <source>
        <dbReference type="ARBA" id="ARBA00022679"/>
    </source>
</evidence>
<dbReference type="EMBL" id="LGIA01000146">
    <property type="protein sequence ID" value="KOH45277.1"/>
    <property type="molecule type" value="Genomic_DNA"/>
</dbReference>
<organism evidence="4 5">
    <name type="scientific">Sunxiuqinia dokdonensis</name>
    <dbReference type="NCBI Taxonomy" id="1409788"/>
    <lineage>
        <taxon>Bacteria</taxon>
        <taxon>Pseudomonadati</taxon>
        <taxon>Bacteroidota</taxon>
        <taxon>Bacteroidia</taxon>
        <taxon>Marinilabiliales</taxon>
        <taxon>Prolixibacteraceae</taxon>
        <taxon>Sunxiuqinia</taxon>
    </lineage>
</organism>
<keyword evidence="1 4" id="KW-0489">Methyltransferase</keyword>
<proteinExistence type="predicted"/>
<dbReference type="PATRIC" id="fig|1409788.3.peg.1954"/>
<dbReference type="InterPro" id="IPR041698">
    <property type="entry name" value="Methyltransf_25"/>
</dbReference>
<dbReference type="CDD" id="cd02440">
    <property type="entry name" value="AdoMet_MTases"/>
    <property type="match status" value="1"/>
</dbReference>
<gene>
    <name evidence="4" type="ORF">NC99_18850</name>
</gene>